<comment type="caution">
    <text evidence="2">The sequence shown here is derived from an EMBL/GenBank/DDBJ whole genome shotgun (WGS) entry which is preliminary data.</text>
</comment>
<sequence length="42" mass="4609">MTNTPRVDPERVAPNVCGDHERPATSPVVDDFSDDRNGRIDG</sequence>
<dbReference type="Proteomes" id="UP001597075">
    <property type="component" value="Unassembled WGS sequence"/>
</dbReference>
<feature type="region of interest" description="Disordered" evidence="1">
    <location>
        <begin position="1"/>
        <end position="42"/>
    </location>
</feature>
<name>A0ABD6D1C3_9EURY</name>
<accession>A0ABD6D1C3</accession>
<reference evidence="2 3" key="1">
    <citation type="journal article" date="2019" name="Int. J. Syst. Evol. Microbiol.">
        <title>The Global Catalogue of Microorganisms (GCM) 10K type strain sequencing project: providing services to taxonomists for standard genome sequencing and annotation.</title>
        <authorList>
            <consortium name="The Broad Institute Genomics Platform"/>
            <consortium name="The Broad Institute Genome Sequencing Center for Infectious Disease"/>
            <person name="Wu L."/>
            <person name="Ma J."/>
        </authorList>
    </citation>
    <scope>NUCLEOTIDE SEQUENCE [LARGE SCALE GENOMIC DNA]</scope>
    <source>
        <strain evidence="2 3">CGMCC 1.10594</strain>
    </source>
</reference>
<proteinExistence type="predicted"/>
<gene>
    <name evidence="2" type="ORF">ACFSBJ_14755</name>
</gene>
<evidence type="ECO:0000313" key="3">
    <source>
        <dbReference type="Proteomes" id="UP001597075"/>
    </source>
</evidence>
<keyword evidence="3" id="KW-1185">Reference proteome</keyword>
<evidence type="ECO:0000256" key="1">
    <source>
        <dbReference type="SAM" id="MobiDB-lite"/>
    </source>
</evidence>
<dbReference type="AlphaFoldDB" id="A0ABD6D1C3"/>
<dbReference type="EMBL" id="JBHUDL010000010">
    <property type="protein sequence ID" value="MFD1634989.1"/>
    <property type="molecule type" value="Genomic_DNA"/>
</dbReference>
<evidence type="ECO:0000313" key="2">
    <source>
        <dbReference type="EMBL" id="MFD1634989.1"/>
    </source>
</evidence>
<protein>
    <submittedName>
        <fullName evidence="2">Uncharacterized protein</fullName>
    </submittedName>
</protein>
<organism evidence="2 3">
    <name type="scientific">Haloplanus ruber</name>
    <dbReference type="NCBI Taxonomy" id="869892"/>
    <lineage>
        <taxon>Archaea</taxon>
        <taxon>Methanobacteriati</taxon>
        <taxon>Methanobacteriota</taxon>
        <taxon>Stenosarchaea group</taxon>
        <taxon>Halobacteria</taxon>
        <taxon>Halobacteriales</taxon>
        <taxon>Haloferacaceae</taxon>
        <taxon>Haloplanus</taxon>
    </lineage>
</organism>
<dbReference type="RefSeq" id="WP_256405217.1">
    <property type="nucleotide sequence ID" value="NZ_CP187151.1"/>
</dbReference>